<dbReference type="SMART" id="SM00408">
    <property type="entry name" value="IGc2"/>
    <property type="match status" value="5"/>
</dbReference>
<dbReference type="AlphaFoldDB" id="A0A835NQ15"/>
<feature type="region of interest" description="Disordered" evidence="18">
    <location>
        <begin position="1218"/>
        <end position="1238"/>
    </location>
</feature>
<comment type="caution">
    <text evidence="21">The sequence shown here is derived from an EMBL/GenBank/DDBJ whole genome shotgun (WGS) entry which is preliminary data.</text>
</comment>
<evidence type="ECO:0000313" key="23">
    <source>
        <dbReference type="Proteomes" id="UP000618051"/>
    </source>
</evidence>
<evidence type="ECO:0000256" key="11">
    <source>
        <dbReference type="ARBA" id="ARBA00023288"/>
    </source>
</evidence>
<keyword evidence="4" id="KW-0336">GPI-anchor</keyword>
<accession>A0A835NQ15</accession>
<dbReference type="Gene3D" id="2.60.40.10">
    <property type="entry name" value="Immunoglobulins"/>
    <property type="match status" value="10"/>
</dbReference>
<dbReference type="FunFam" id="2.60.40.10:FF:000035">
    <property type="entry name" value="Contactin 1"/>
    <property type="match status" value="1"/>
</dbReference>
<keyword evidence="12" id="KW-0393">Immunoglobulin domain</keyword>
<evidence type="ECO:0000313" key="22">
    <source>
        <dbReference type="EMBL" id="KAI1234576.1"/>
    </source>
</evidence>
<dbReference type="InterPro" id="IPR036116">
    <property type="entry name" value="FN3_sf"/>
</dbReference>
<evidence type="ECO:0000256" key="12">
    <source>
        <dbReference type="ARBA" id="ARBA00023319"/>
    </source>
</evidence>
<evidence type="ECO:0000256" key="8">
    <source>
        <dbReference type="ARBA" id="ARBA00023136"/>
    </source>
</evidence>
<feature type="region of interest" description="Disordered" evidence="18">
    <location>
        <begin position="1006"/>
        <end position="1027"/>
    </location>
</feature>
<reference evidence="22 23" key="2">
    <citation type="journal article" date="2021" name="J. Hered.">
        <title>Feather Gene Expression Elucidates the Developmental Basis of Plumage Iridescence in African Starlings.</title>
        <authorList>
            <person name="Rubenstein D.R."/>
            <person name="Corvelo A."/>
            <person name="MacManes M.D."/>
            <person name="Maia R."/>
            <person name="Narzisi G."/>
            <person name="Rousaki A."/>
            <person name="Vandenabeele P."/>
            <person name="Shawkey M.D."/>
            <person name="Solomon J."/>
        </authorList>
    </citation>
    <scope>NUCLEOTIDE SEQUENCE [LARGE SCALE GENOMIC DNA]</scope>
    <source>
        <strain evidence="22">SS15</strain>
    </source>
</reference>
<dbReference type="FunFam" id="2.60.40.10:FF:000047">
    <property type="entry name" value="Contactin 1"/>
    <property type="match status" value="1"/>
</dbReference>
<dbReference type="InterPro" id="IPR013098">
    <property type="entry name" value="Ig_I-set"/>
</dbReference>
<feature type="domain" description="Ig-like" evidence="19">
    <location>
        <begin position="364"/>
        <end position="452"/>
    </location>
</feature>
<dbReference type="GO" id="GO:0005886">
    <property type="term" value="C:plasma membrane"/>
    <property type="evidence" value="ECO:0007669"/>
    <property type="project" value="UniProtKB-SubCell"/>
</dbReference>
<evidence type="ECO:0000256" key="6">
    <source>
        <dbReference type="ARBA" id="ARBA00022737"/>
    </source>
</evidence>
<dbReference type="InterPro" id="IPR036179">
    <property type="entry name" value="Ig-like_dom_sf"/>
</dbReference>
<reference evidence="21" key="1">
    <citation type="submission" date="2020-10" db="EMBL/GenBank/DDBJ databases">
        <title>Feather gene expression reveals the developmental basis of iridescence in African starlings.</title>
        <authorList>
            <person name="Rubenstein D.R."/>
        </authorList>
    </citation>
    <scope>NUCLEOTIDE SEQUENCE</scope>
    <source>
        <strain evidence="21">SS15</strain>
        <tissue evidence="21">Liver</tissue>
    </source>
</reference>
<dbReference type="FunFam" id="2.60.40.10:FF:000064">
    <property type="entry name" value="Contactin 1"/>
    <property type="match status" value="1"/>
</dbReference>
<dbReference type="InterPro" id="IPR013783">
    <property type="entry name" value="Ig-like_fold"/>
</dbReference>
<evidence type="ECO:0000259" key="20">
    <source>
        <dbReference type="PROSITE" id="PS50853"/>
    </source>
</evidence>
<dbReference type="PANTHER" id="PTHR44170">
    <property type="entry name" value="PROTEIN SIDEKICK"/>
    <property type="match status" value="1"/>
</dbReference>
<feature type="domain" description="Fibronectin type-III" evidence="20">
    <location>
        <begin position="735"/>
        <end position="833"/>
    </location>
</feature>
<dbReference type="Proteomes" id="UP000618051">
    <property type="component" value="Unassembled WGS sequence"/>
</dbReference>
<comment type="function">
    <text evidence="14">Contactins mediate cell surface interactions during nervous system development. Has some neurite outgrowth-promoting activity.</text>
</comment>
<gene>
    <name evidence="22" type="ORF">IHE44_0003634</name>
    <name evidence="21" type="ORF">IHE44_013510</name>
</gene>
<dbReference type="PROSITE" id="PS50853">
    <property type="entry name" value="FN3"/>
    <property type="match status" value="3"/>
</dbReference>
<comment type="similarity">
    <text evidence="2">Belongs to the immunoglobulin superfamily. Contactin family.</text>
</comment>
<dbReference type="GO" id="GO:0030424">
    <property type="term" value="C:axon"/>
    <property type="evidence" value="ECO:0007669"/>
    <property type="project" value="TreeGrafter"/>
</dbReference>
<feature type="compositionally biased region" description="Polar residues" evidence="18">
    <location>
        <begin position="1006"/>
        <end position="1016"/>
    </location>
</feature>
<dbReference type="GO" id="GO:0098552">
    <property type="term" value="C:side of membrane"/>
    <property type="evidence" value="ECO:0007669"/>
    <property type="project" value="UniProtKB-KW"/>
</dbReference>
<evidence type="ECO:0000256" key="16">
    <source>
        <dbReference type="ARBA" id="ARBA00080939"/>
    </source>
</evidence>
<feature type="domain" description="Fibronectin type-III" evidence="20">
    <location>
        <begin position="1020"/>
        <end position="1115"/>
    </location>
</feature>
<dbReference type="GO" id="GO:0007411">
    <property type="term" value="P:axon guidance"/>
    <property type="evidence" value="ECO:0007669"/>
    <property type="project" value="TreeGrafter"/>
</dbReference>
<feature type="domain" description="Ig-like" evidence="19">
    <location>
        <begin position="223"/>
        <end position="346"/>
    </location>
</feature>
<dbReference type="FunFam" id="2.60.40.10:FF:000004">
    <property type="entry name" value="DCC isoform 1"/>
    <property type="match status" value="2"/>
</dbReference>
<dbReference type="GO" id="GO:0098632">
    <property type="term" value="F:cell-cell adhesion mediator activity"/>
    <property type="evidence" value="ECO:0007669"/>
    <property type="project" value="TreeGrafter"/>
</dbReference>
<evidence type="ECO:0000259" key="19">
    <source>
        <dbReference type="PROSITE" id="PS50835"/>
    </source>
</evidence>
<keyword evidence="11" id="KW-0449">Lipoprotein</keyword>
<sequence length="1260" mass="138005">MGRPVELDLLLNLCAQVLLALLKMRLLWELLVLHSVLLCLAVILNQTRKTLYNFSLFQHKLSVLSSGQISFSIITPSCFPEGDLVAVQDSGCAGSSSQCPPVPAQQIHWQENKSGPAPENDNTLHGPVFLQEPNSLIFPLDSEEKKVKLSCEVKGNPRPTIGWKLNGSSIDVGTDYHYSLLEGNLLINNPNKSQDAGTYQCVATNPFGTIVSREAKLQFAYLENFKTRTRSTVSVRQGQGMVLLCGPPPHAGGMMGTSWAGNSEEILVFRRFDLVSYNYRSKLLPVLAELSYAWTLNEYPSFVQQDSRRFVSQETGNLYIAKVESSDVGNYTCVVTNTVTNTKVLGPPTPLVLRNDGVMGEYEPKIEVQFPETVPSAKGTTVKLECFALGNPVPTISWRRADGKQIPRKARRHRSSGLLEIPNFQQEDAGLYECVAENRIGDVRAAVEERVSWECRASGRPKPSYRWLKDGEPLLPQGRVQLEQGSLTIPNVSLSDAGMYQCVAENRHGVIFASAELSVIAGMISKGIEAAIGPDFSKTLLKKLTLVKVGGEVIIECKPKASPRPTYSWKKGKDILRENERISVLDDGSLRIVNVTKSDAGSYTCVATNHFGTASSTGSLVVKGRDADSVRDNPTRVMVSPFSMDVTVGESIVLPCQVSHDHSLDIVFTWTFNGHLIDFEKDGDHFERVGGDSAGDLMIRSIQLKHAGKYVCMVQTSVDKLSAAADLIVRGPPGPPEAVTIDEVTDTTAQLSWRPGADNHSPITMYVVQARTPFSVGWQAVSTVPEIIDGRTFTATVVGLNPWVEYEFRVVAANLIGIGEPSSPSEKRRTEEALPEVTPANVSGGGGSKSELVITWETVPEELQNGGGFGYVVAFRPLGTLSWMQTVVASADAARYVFRNESLPPFSPYEVKVGVYNNRGEGSFSPVTVVYSAEEDVEVSWAPPWENQHKGRIQGYEVRCWRHDEKEENARRIRTVGNQTSTKVSNLRGNALYHLAVRAYNTAGTGPSSAAVNVTTKKPPPSQPPGNIVWNSSDSKIILNWDQVKALDNESEVRGYKVLYRWNRQSSTSVIETNKTSVELSLPFEEDYIIEIKPFSDGGDGSSSEQIRIPKISNAYARGSGSSTSSACTLSALSTIMISLTARSNATDDIITKILFGIFSFPTESSKLFLANWLELTAEFSRAELIQTQIGTGWGSLAVPATPVLDPVLLTHVLPRAPSRTNSEHSEEQNFGKPPLISRGRKHKQSLVVLLQMLPADVRA</sequence>
<dbReference type="FunFam" id="2.60.40.10:FF:000273">
    <property type="entry name" value="contactin-3 isoform X1"/>
    <property type="match status" value="1"/>
</dbReference>
<dbReference type="InterPro" id="IPR003599">
    <property type="entry name" value="Ig_sub"/>
</dbReference>
<feature type="domain" description="Ig-like" evidence="19">
    <location>
        <begin position="133"/>
        <end position="218"/>
    </location>
</feature>
<keyword evidence="9" id="KW-1015">Disulfide bond</keyword>
<dbReference type="InterPro" id="IPR007110">
    <property type="entry name" value="Ig-like_dom"/>
</dbReference>
<dbReference type="SUPFAM" id="SSF48726">
    <property type="entry name" value="Immunoglobulin"/>
    <property type="match status" value="6"/>
</dbReference>
<dbReference type="GO" id="GO:0007420">
    <property type="term" value="P:brain development"/>
    <property type="evidence" value="ECO:0007669"/>
    <property type="project" value="TreeGrafter"/>
</dbReference>
<evidence type="ECO:0000256" key="3">
    <source>
        <dbReference type="ARBA" id="ARBA00022475"/>
    </source>
</evidence>
<proteinExistence type="inferred from homology"/>
<dbReference type="FunFam" id="2.60.40.10:FF:000028">
    <property type="entry name" value="Neuronal cell adhesion molecule"/>
    <property type="match status" value="1"/>
</dbReference>
<dbReference type="Pfam" id="PF00041">
    <property type="entry name" value="fn3"/>
    <property type="match status" value="2"/>
</dbReference>
<keyword evidence="5" id="KW-0732">Signal</keyword>
<dbReference type="CDD" id="cd04969">
    <property type="entry name" value="Ig5_Contactin"/>
    <property type="match status" value="1"/>
</dbReference>
<evidence type="ECO:0000256" key="1">
    <source>
        <dbReference type="ARBA" id="ARBA00004609"/>
    </source>
</evidence>
<evidence type="ECO:0000256" key="14">
    <source>
        <dbReference type="ARBA" id="ARBA00060217"/>
    </source>
</evidence>
<evidence type="ECO:0000256" key="17">
    <source>
        <dbReference type="ARBA" id="ARBA00083720"/>
    </source>
</evidence>
<protein>
    <recommendedName>
        <fullName evidence="15">Contactin-3</fullName>
    </recommendedName>
    <alternativeName>
        <fullName evidence="17">Brain-derived immunoglobulin superfamily protein 1</fullName>
    </alternativeName>
    <alternativeName>
        <fullName evidence="16">Plasmacytoma-associated neuronal glycoprotein</fullName>
    </alternativeName>
</protein>
<dbReference type="Pfam" id="PF13927">
    <property type="entry name" value="Ig_3"/>
    <property type="match status" value="2"/>
</dbReference>
<dbReference type="SMART" id="SM00060">
    <property type="entry name" value="FN3"/>
    <property type="match status" value="4"/>
</dbReference>
<keyword evidence="10" id="KW-0325">Glycoprotein</keyword>
<dbReference type="PANTHER" id="PTHR44170:SF18">
    <property type="entry name" value="CONTACTIN 3B-RELATED"/>
    <property type="match status" value="1"/>
</dbReference>
<dbReference type="SMART" id="SM00409">
    <property type="entry name" value="IG"/>
    <property type="match status" value="6"/>
</dbReference>
<dbReference type="InterPro" id="IPR003961">
    <property type="entry name" value="FN3_dom"/>
</dbReference>
<evidence type="ECO:0000256" key="7">
    <source>
        <dbReference type="ARBA" id="ARBA00022889"/>
    </source>
</evidence>
<evidence type="ECO:0000256" key="9">
    <source>
        <dbReference type="ARBA" id="ARBA00023157"/>
    </source>
</evidence>
<evidence type="ECO:0000256" key="5">
    <source>
        <dbReference type="ARBA" id="ARBA00022729"/>
    </source>
</evidence>
<evidence type="ECO:0000256" key="18">
    <source>
        <dbReference type="SAM" id="MobiDB-lite"/>
    </source>
</evidence>
<evidence type="ECO:0000313" key="21">
    <source>
        <dbReference type="EMBL" id="KAG0119977.1"/>
    </source>
</evidence>
<dbReference type="FunFam" id="2.60.40.10:FF:000054">
    <property type="entry name" value="Contactin 1"/>
    <property type="match status" value="1"/>
</dbReference>
<keyword evidence="8" id="KW-0472">Membrane</keyword>
<feature type="domain" description="Ig-like" evidence="19">
    <location>
        <begin position="455"/>
        <end position="518"/>
    </location>
</feature>
<dbReference type="SUPFAM" id="SSF49265">
    <property type="entry name" value="Fibronectin type III"/>
    <property type="match status" value="2"/>
</dbReference>
<dbReference type="FunFam" id="2.60.40.10:FF:000052">
    <property type="entry name" value="Contactin 1"/>
    <property type="match status" value="1"/>
</dbReference>
<evidence type="ECO:0000256" key="15">
    <source>
        <dbReference type="ARBA" id="ARBA00072738"/>
    </source>
</evidence>
<reference evidence="22" key="3">
    <citation type="submission" date="2022-01" db="EMBL/GenBank/DDBJ databases">
        <authorList>
            <person name="Rubenstein D.R."/>
        </authorList>
    </citation>
    <scope>NUCLEOTIDE SEQUENCE</scope>
    <source>
        <strain evidence="22">SS15</strain>
        <tissue evidence="22">Liver</tissue>
    </source>
</reference>
<comment type="subunit">
    <text evidence="13">Interacts with PTPRG.</text>
</comment>
<dbReference type="EMBL" id="JADDUC010000073">
    <property type="protein sequence ID" value="KAG0119977.1"/>
    <property type="molecule type" value="Genomic_DNA"/>
</dbReference>
<evidence type="ECO:0000256" key="2">
    <source>
        <dbReference type="ARBA" id="ARBA00009812"/>
    </source>
</evidence>
<dbReference type="CDD" id="cd00063">
    <property type="entry name" value="FN3"/>
    <property type="match status" value="4"/>
</dbReference>
<keyword evidence="6" id="KW-0677">Repeat</keyword>
<dbReference type="EMBL" id="JADDUC020000015">
    <property type="protein sequence ID" value="KAI1234576.1"/>
    <property type="molecule type" value="Genomic_DNA"/>
</dbReference>
<dbReference type="PROSITE" id="PS50835">
    <property type="entry name" value="IG_LIKE"/>
    <property type="match status" value="6"/>
</dbReference>
<evidence type="ECO:0000256" key="10">
    <source>
        <dbReference type="ARBA" id="ARBA00023180"/>
    </source>
</evidence>
<keyword evidence="7" id="KW-0130">Cell adhesion</keyword>
<evidence type="ECO:0000256" key="4">
    <source>
        <dbReference type="ARBA" id="ARBA00022622"/>
    </source>
</evidence>
<feature type="region of interest" description="Disordered" evidence="18">
    <location>
        <begin position="821"/>
        <end position="846"/>
    </location>
</feature>
<dbReference type="Pfam" id="PF07679">
    <property type="entry name" value="I-set"/>
    <property type="match status" value="3"/>
</dbReference>
<keyword evidence="3" id="KW-1003">Cell membrane</keyword>
<dbReference type="InterPro" id="IPR003598">
    <property type="entry name" value="Ig_sub2"/>
</dbReference>
<keyword evidence="23" id="KW-1185">Reference proteome</keyword>
<feature type="domain" description="Fibronectin type-III" evidence="20">
    <location>
        <begin position="923"/>
        <end position="1019"/>
    </location>
</feature>
<dbReference type="OrthoDB" id="5982258at2759"/>
<feature type="domain" description="Ig-like" evidence="19">
    <location>
        <begin position="634"/>
        <end position="722"/>
    </location>
</feature>
<organism evidence="21">
    <name type="scientific">Lamprotornis superbus</name>
    <dbReference type="NCBI Taxonomy" id="245042"/>
    <lineage>
        <taxon>Eukaryota</taxon>
        <taxon>Metazoa</taxon>
        <taxon>Chordata</taxon>
        <taxon>Craniata</taxon>
        <taxon>Vertebrata</taxon>
        <taxon>Euteleostomi</taxon>
        <taxon>Archelosauria</taxon>
        <taxon>Archosauria</taxon>
        <taxon>Dinosauria</taxon>
        <taxon>Saurischia</taxon>
        <taxon>Theropoda</taxon>
        <taxon>Coelurosauria</taxon>
        <taxon>Aves</taxon>
        <taxon>Neognathae</taxon>
        <taxon>Neoaves</taxon>
        <taxon>Telluraves</taxon>
        <taxon>Australaves</taxon>
        <taxon>Passeriformes</taxon>
        <taxon>Sturnidae</taxon>
        <taxon>Lamprotornis</taxon>
    </lineage>
</organism>
<name>A0A835NQ15_9PASS</name>
<evidence type="ECO:0000256" key="13">
    <source>
        <dbReference type="ARBA" id="ARBA00038703"/>
    </source>
</evidence>
<feature type="domain" description="Ig-like" evidence="19">
    <location>
        <begin position="534"/>
        <end position="621"/>
    </location>
</feature>
<comment type="subcellular location">
    <subcellularLocation>
        <location evidence="1">Cell membrane</location>
        <topology evidence="1">Lipid-anchor</topology>
        <topology evidence="1">GPI-anchor</topology>
    </subcellularLocation>
</comment>